<dbReference type="SUPFAM" id="SSF103473">
    <property type="entry name" value="MFS general substrate transporter"/>
    <property type="match status" value="1"/>
</dbReference>
<evidence type="ECO:0000256" key="6">
    <source>
        <dbReference type="SAM" id="Phobius"/>
    </source>
</evidence>
<keyword evidence="4 6" id="KW-0472">Membrane</keyword>
<dbReference type="GO" id="GO:0005886">
    <property type="term" value="C:plasma membrane"/>
    <property type="evidence" value="ECO:0007669"/>
    <property type="project" value="TreeGrafter"/>
</dbReference>
<feature type="compositionally biased region" description="Basic and acidic residues" evidence="5">
    <location>
        <begin position="610"/>
        <end position="619"/>
    </location>
</feature>
<evidence type="ECO:0000313" key="8">
    <source>
        <dbReference type="EMBL" id="SHO77366.1"/>
    </source>
</evidence>
<dbReference type="GO" id="GO:0022857">
    <property type="term" value="F:transmembrane transporter activity"/>
    <property type="evidence" value="ECO:0007669"/>
    <property type="project" value="InterPro"/>
</dbReference>
<dbReference type="PROSITE" id="PS50850">
    <property type="entry name" value="MFS"/>
    <property type="match status" value="1"/>
</dbReference>
<comment type="subcellular location">
    <subcellularLocation>
        <location evidence="1">Membrane</location>
        <topology evidence="1">Multi-pass membrane protein</topology>
    </subcellularLocation>
</comment>
<name>A0A1M8A4K1_MALS4</name>
<dbReference type="InterPro" id="IPR020846">
    <property type="entry name" value="MFS_dom"/>
</dbReference>
<dbReference type="AlphaFoldDB" id="A0A1M8A4K1"/>
<feature type="transmembrane region" description="Helical" evidence="6">
    <location>
        <begin position="485"/>
        <end position="506"/>
    </location>
</feature>
<dbReference type="Pfam" id="PF07690">
    <property type="entry name" value="MFS_1"/>
    <property type="match status" value="1"/>
</dbReference>
<dbReference type="Proteomes" id="UP000186303">
    <property type="component" value="Chromosome 2"/>
</dbReference>
<evidence type="ECO:0000256" key="3">
    <source>
        <dbReference type="ARBA" id="ARBA00022989"/>
    </source>
</evidence>
<sequence length="619" mass="69946">MTHFIFRIYYVRKYIAARVVVLVRFSIMAESGAQEATSNPDYGIPDPKLYASEPSNKYETVVPERDINRPGTPEMVFFSGEQNEHQKVTSGLQRKMAYKKYGKPNMLELRTKSVVKEGQVELTRELAFDKTAFSFPAWKKWTILSVIAMVQISMNFNTSIYPNATSMIPDDPRFEGVSEQAARASQMIYLVAYAFGSELWAPWSEELGRWPILQASMFLVNIFQLWAVFAPNYENLLAARFFGGLSTAGGSVTLGVVADMYDSDDQQFAIAFVVLSSVMGTSVGPFIGGIVQQVMPYNPLYWMFWLMLIFGGATQLVHALLVPETLNTVLLDREARRLRKAGQTQYYGPNELRPNGFSMKQIGIYWLRPFYMFVTEPIVLFLSMLSGFSDALIFIFQMSFDLVFGQWFGTNHLKIGLTFLSISIGYIVSYFSFFPTIMHQRHMRRAAPEKVTPESRLWWLLFLAPLETIGLFGFAWTSLGPPEVHWIAPIIFAFLIAIANYAIYMATIDYMVEAYGMYSASATGGNALARDLLAGISAMFAVPMYEGMGKTNSYEWASTLLGFISILVIVPIFVFYYYGEAIRGRSKFSQAINEGKRTPGPPEPPEEVGAEQRDVEKQH</sequence>
<reference evidence="9" key="1">
    <citation type="journal article" date="2017" name="Nucleic Acids Res.">
        <title>Proteogenomics produces comprehensive and highly accurate protein-coding gene annotation in a complete genome assembly of Malassezia sympodialis.</title>
        <authorList>
            <person name="Zhu Y."/>
            <person name="Engstroem P.G."/>
            <person name="Tellgren-Roth C."/>
            <person name="Baudo C.D."/>
            <person name="Kennell J.C."/>
            <person name="Sun S."/>
            <person name="Billmyre R.B."/>
            <person name="Schroeder M.S."/>
            <person name="Andersson A."/>
            <person name="Holm T."/>
            <person name="Sigurgeirsson B."/>
            <person name="Wu G."/>
            <person name="Sankaranarayanan S.R."/>
            <person name="Siddharthan R."/>
            <person name="Sanyal K."/>
            <person name="Lundeberg J."/>
            <person name="Nystedt B."/>
            <person name="Boekhout T."/>
            <person name="Dawson T.L. Jr."/>
            <person name="Heitman J."/>
            <person name="Scheynius A."/>
            <person name="Lehtioe J."/>
        </authorList>
    </citation>
    <scope>NUCLEOTIDE SEQUENCE [LARGE SCALE GENOMIC DNA]</scope>
    <source>
        <strain evidence="9">ATCC 42132</strain>
    </source>
</reference>
<protein>
    <submittedName>
        <fullName evidence="8">Similar to S.cerevisiae protein TPO2 (Polyamine transporter of the major facilitator superfamily)</fullName>
    </submittedName>
</protein>
<dbReference type="PANTHER" id="PTHR23502">
    <property type="entry name" value="MAJOR FACILITATOR SUPERFAMILY"/>
    <property type="match status" value="1"/>
</dbReference>
<feature type="transmembrane region" description="Helical" evidence="6">
    <location>
        <begin position="557"/>
        <end position="578"/>
    </location>
</feature>
<feature type="transmembrane region" description="Helical" evidence="6">
    <location>
        <begin position="527"/>
        <end position="545"/>
    </location>
</feature>
<accession>A0A1M8A4K1</accession>
<feature type="region of interest" description="Disordered" evidence="5">
    <location>
        <begin position="592"/>
        <end position="619"/>
    </location>
</feature>
<evidence type="ECO:0000256" key="2">
    <source>
        <dbReference type="ARBA" id="ARBA00022692"/>
    </source>
</evidence>
<dbReference type="VEuPathDB" id="FungiDB:MSYG_1707"/>
<organism evidence="8 9">
    <name type="scientific">Malassezia sympodialis (strain ATCC 42132)</name>
    <name type="common">Atopic eczema-associated yeast</name>
    <dbReference type="NCBI Taxonomy" id="1230383"/>
    <lineage>
        <taxon>Eukaryota</taxon>
        <taxon>Fungi</taxon>
        <taxon>Dikarya</taxon>
        <taxon>Basidiomycota</taxon>
        <taxon>Ustilaginomycotina</taxon>
        <taxon>Malasseziomycetes</taxon>
        <taxon>Malasseziales</taxon>
        <taxon>Malasseziaceae</taxon>
        <taxon>Malassezia</taxon>
    </lineage>
</organism>
<feature type="transmembrane region" description="Helical" evidence="6">
    <location>
        <begin position="370"/>
        <end position="395"/>
    </location>
</feature>
<feature type="domain" description="Major facilitator superfamily (MFS) profile" evidence="7">
    <location>
        <begin position="143"/>
        <end position="582"/>
    </location>
</feature>
<feature type="transmembrane region" description="Helical" evidence="6">
    <location>
        <begin position="300"/>
        <end position="321"/>
    </location>
</feature>
<keyword evidence="3 6" id="KW-1133">Transmembrane helix</keyword>
<evidence type="ECO:0000256" key="4">
    <source>
        <dbReference type="ARBA" id="ARBA00023136"/>
    </source>
</evidence>
<feature type="transmembrane region" description="Helical" evidence="6">
    <location>
        <begin position="268"/>
        <end position="288"/>
    </location>
</feature>
<dbReference type="FunFam" id="1.20.1250.20:FF:000088">
    <property type="entry name" value="MFS multidrug transporter, putative"/>
    <property type="match status" value="1"/>
</dbReference>
<dbReference type="Gene3D" id="1.20.1250.20">
    <property type="entry name" value="MFS general substrate transporter like domains"/>
    <property type="match status" value="1"/>
</dbReference>
<feature type="transmembrane region" description="Helical" evidence="6">
    <location>
        <begin position="415"/>
        <end position="437"/>
    </location>
</feature>
<gene>
    <name evidence="8" type="ORF">MSYG_1707</name>
</gene>
<evidence type="ECO:0000313" key="9">
    <source>
        <dbReference type="Proteomes" id="UP000186303"/>
    </source>
</evidence>
<keyword evidence="2 6" id="KW-0812">Transmembrane</keyword>
<dbReference type="OMA" id="HFFIVPE"/>
<dbReference type="InterPro" id="IPR036259">
    <property type="entry name" value="MFS_trans_sf"/>
</dbReference>
<dbReference type="InterPro" id="IPR011701">
    <property type="entry name" value="MFS"/>
</dbReference>
<dbReference type="PANTHER" id="PTHR23502:SF3">
    <property type="entry name" value="MAJOR FACILITATOR SUPERFAMILY (MFS) PROFILE DOMAIN-CONTAINING PROTEIN-RELATED"/>
    <property type="match status" value="1"/>
</dbReference>
<feature type="transmembrane region" description="Helical" evidence="6">
    <location>
        <begin position="457"/>
        <end position="479"/>
    </location>
</feature>
<evidence type="ECO:0000256" key="5">
    <source>
        <dbReference type="SAM" id="MobiDB-lite"/>
    </source>
</evidence>
<evidence type="ECO:0000259" key="7">
    <source>
        <dbReference type="PROSITE" id="PS50850"/>
    </source>
</evidence>
<proteinExistence type="predicted"/>
<dbReference type="EMBL" id="LT671822">
    <property type="protein sequence ID" value="SHO77366.1"/>
    <property type="molecule type" value="Genomic_DNA"/>
</dbReference>
<dbReference type="OrthoDB" id="5376138at2759"/>
<evidence type="ECO:0000256" key="1">
    <source>
        <dbReference type="ARBA" id="ARBA00004141"/>
    </source>
</evidence>
<keyword evidence="9" id="KW-1185">Reference proteome</keyword>